<proteinExistence type="predicted"/>
<reference evidence="2" key="1">
    <citation type="journal article" date="2017" name="Nat. Ecol. Evol.">
        <title>Genome expansion and lineage-specific genetic innovations in the forest pathogenic fungi Armillaria.</title>
        <authorList>
            <person name="Sipos G."/>
            <person name="Prasanna A.N."/>
            <person name="Walter M.C."/>
            <person name="O'Connor E."/>
            <person name="Balint B."/>
            <person name="Krizsan K."/>
            <person name="Kiss B."/>
            <person name="Hess J."/>
            <person name="Varga T."/>
            <person name="Slot J."/>
            <person name="Riley R."/>
            <person name="Boka B."/>
            <person name="Rigling D."/>
            <person name="Barry K."/>
            <person name="Lee J."/>
            <person name="Mihaltcheva S."/>
            <person name="LaButti K."/>
            <person name="Lipzen A."/>
            <person name="Waldron R."/>
            <person name="Moloney N.M."/>
            <person name="Sperisen C."/>
            <person name="Kredics L."/>
            <person name="Vagvoelgyi C."/>
            <person name="Patrignani A."/>
            <person name="Fitzpatrick D."/>
            <person name="Nagy I."/>
            <person name="Doyle S."/>
            <person name="Anderson J.B."/>
            <person name="Grigoriev I.V."/>
            <person name="Gueldener U."/>
            <person name="Muensterkoetter M."/>
            <person name="Nagy L.G."/>
        </authorList>
    </citation>
    <scope>NUCLEOTIDE SEQUENCE [LARGE SCALE GENOMIC DNA]</scope>
    <source>
        <strain evidence="2">Ar21-2</strain>
    </source>
</reference>
<organism evidence="1 2">
    <name type="scientific">Armillaria gallica</name>
    <name type="common">Bulbous honey fungus</name>
    <name type="synonym">Armillaria bulbosa</name>
    <dbReference type="NCBI Taxonomy" id="47427"/>
    <lineage>
        <taxon>Eukaryota</taxon>
        <taxon>Fungi</taxon>
        <taxon>Dikarya</taxon>
        <taxon>Basidiomycota</taxon>
        <taxon>Agaricomycotina</taxon>
        <taxon>Agaricomycetes</taxon>
        <taxon>Agaricomycetidae</taxon>
        <taxon>Agaricales</taxon>
        <taxon>Marasmiineae</taxon>
        <taxon>Physalacriaceae</taxon>
        <taxon>Armillaria</taxon>
    </lineage>
</organism>
<evidence type="ECO:0000313" key="2">
    <source>
        <dbReference type="Proteomes" id="UP000217790"/>
    </source>
</evidence>
<accession>A0A2H3CHK3</accession>
<sequence length="130" mass="14444">MDTENPSPPLQVLHDHLQWFSSIFPAPCRSTALRGGKMSLTTISFAYEVIQGKQMATLWAMPFVIFPPATTNWGDYVAIKLIAPSRQVNLSYGEVIQAPTLRGHLIHTSLRRVWDSGTSSLSLSLYGQII</sequence>
<dbReference type="InParanoid" id="A0A2H3CHK3"/>
<name>A0A2H3CHK3_ARMGA</name>
<gene>
    <name evidence="1" type="ORF">ARMGADRAFT_732130</name>
</gene>
<dbReference type="AlphaFoldDB" id="A0A2H3CHK3"/>
<protein>
    <submittedName>
        <fullName evidence="1">Uncharacterized protein</fullName>
    </submittedName>
</protein>
<dbReference type="EMBL" id="KZ293716">
    <property type="protein sequence ID" value="PBK82525.1"/>
    <property type="molecule type" value="Genomic_DNA"/>
</dbReference>
<evidence type="ECO:0000313" key="1">
    <source>
        <dbReference type="EMBL" id="PBK82525.1"/>
    </source>
</evidence>
<dbReference type="Proteomes" id="UP000217790">
    <property type="component" value="Unassembled WGS sequence"/>
</dbReference>
<keyword evidence="2" id="KW-1185">Reference proteome</keyword>